<dbReference type="GO" id="GO:0003964">
    <property type="term" value="F:RNA-directed DNA polymerase activity"/>
    <property type="evidence" value="ECO:0007669"/>
    <property type="project" value="UniProtKB-KW"/>
</dbReference>
<comment type="caution">
    <text evidence="8">The sequence shown here is derived from an EMBL/GenBank/DDBJ whole genome shotgun (WGS) entry which is preliminary data.</text>
</comment>
<dbReference type="Gene3D" id="3.10.20.370">
    <property type="match status" value="1"/>
</dbReference>
<keyword evidence="1" id="KW-0808">Transferase</keyword>
<dbReference type="GO" id="GO:0016787">
    <property type="term" value="F:hydrolase activity"/>
    <property type="evidence" value="ECO:0007669"/>
    <property type="project" value="UniProtKB-KW"/>
</dbReference>
<keyword evidence="6" id="KW-0695">RNA-directed DNA polymerase</keyword>
<dbReference type="PANTHER" id="PTHR34072">
    <property type="entry name" value="ENZYMATIC POLYPROTEIN-RELATED"/>
    <property type="match status" value="1"/>
</dbReference>
<feature type="domain" description="Reverse transcriptase RNase H-like" evidence="7">
    <location>
        <begin position="37"/>
        <end position="139"/>
    </location>
</feature>
<sequence>MTKKSLPDKLKWSDEAKKSFARLKRMVSEKPVLKMLDFGKDFVLRTDASDRGIGAVLMQLHGEKLHPVAYQSKKLLGAESRYATVEKECLATVWGVQKFERYLYDRHFVLETDHQPLKCLQRNPTNPRLLRWSLQLQPYSFTINYIPGKDNLGADYLSRIN</sequence>
<keyword evidence="4" id="KW-0255">Endonuclease</keyword>
<keyword evidence="2" id="KW-0548">Nucleotidyltransferase</keyword>
<protein>
    <recommendedName>
        <fullName evidence="7">Reverse transcriptase RNase H-like domain-containing protein</fullName>
    </recommendedName>
</protein>
<dbReference type="Proteomes" id="UP001374579">
    <property type="component" value="Unassembled WGS sequence"/>
</dbReference>
<accession>A0AAN9BJ26</accession>
<dbReference type="FunFam" id="3.10.20.370:FF:000001">
    <property type="entry name" value="Retrovirus-related Pol polyprotein from transposon 17.6-like protein"/>
    <property type="match status" value="1"/>
</dbReference>
<gene>
    <name evidence="8" type="ORF">V1264_017715</name>
</gene>
<dbReference type="InterPro" id="IPR043502">
    <property type="entry name" value="DNA/RNA_pol_sf"/>
</dbReference>
<keyword evidence="5" id="KW-0378">Hydrolase</keyword>
<keyword evidence="3" id="KW-0540">Nuclease</keyword>
<keyword evidence="9" id="KW-1185">Reference proteome</keyword>
<reference evidence="8 9" key="1">
    <citation type="submission" date="2024-02" db="EMBL/GenBank/DDBJ databases">
        <title>Chromosome-scale genome assembly of the rough periwinkle Littorina saxatilis.</title>
        <authorList>
            <person name="De Jode A."/>
            <person name="Faria R."/>
            <person name="Formenti G."/>
            <person name="Sims Y."/>
            <person name="Smith T.P."/>
            <person name="Tracey A."/>
            <person name="Wood J.M.D."/>
            <person name="Zagrodzka Z.B."/>
            <person name="Johannesson K."/>
            <person name="Butlin R.K."/>
            <person name="Leder E.H."/>
        </authorList>
    </citation>
    <scope>NUCLEOTIDE SEQUENCE [LARGE SCALE GENOMIC DNA]</scope>
    <source>
        <strain evidence="8">Snail1</strain>
        <tissue evidence="8">Muscle</tissue>
    </source>
</reference>
<evidence type="ECO:0000313" key="8">
    <source>
        <dbReference type="EMBL" id="KAK7106462.1"/>
    </source>
</evidence>
<dbReference type="EMBL" id="JBAMIC010000007">
    <property type="protein sequence ID" value="KAK7106462.1"/>
    <property type="molecule type" value="Genomic_DNA"/>
</dbReference>
<dbReference type="InterPro" id="IPR041373">
    <property type="entry name" value="RT_RNaseH"/>
</dbReference>
<evidence type="ECO:0000313" key="9">
    <source>
        <dbReference type="Proteomes" id="UP001374579"/>
    </source>
</evidence>
<proteinExistence type="predicted"/>
<dbReference type="AlphaFoldDB" id="A0AAN9BJ26"/>
<evidence type="ECO:0000259" key="7">
    <source>
        <dbReference type="Pfam" id="PF17917"/>
    </source>
</evidence>
<dbReference type="GO" id="GO:0004519">
    <property type="term" value="F:endonuclease activity"/>
    <property type="evidence" value="ECO:0007669"/>
    <property type="project" value="UniProtKB-KW"/>
</dbReference>
<dbReference type="Pfam" id="PF17917">
    <property type="entry name" value="RT_RNaseH"/>
    <property type="match status" value="1"/>
</dbReference>
<evidence type="ECO:0000256" key="5">
    <source>
        <dbReference type="ARBA" id="ARBA00022801"/>
    </source>
</evidence>
<organism evidence="8 9">
    <name type="scientific">Littorina saxatilis</name>
    <dbReference type="NCBI Taxonomy" id="31220"/>
    <lineage>
        <taxon>Eukaryota</taxon>
        <taxon>Metazoa</taxon>
        <taxon>Spiralia</taxon>
        <taxon>Lophotrochozoa</taxon>
        <taxon>Mollusca</taxon>
        <taxon>Gastropoda</taxon>
        <taxon>Caenogastropoda</taxon>
        <taxon>Littorinimorpha</taxon>
        <taxon>Littorinoidea</taxon>
        <taxon>Littorinidae</taxon>
        <taxon>Littorina</taxon>
    </lineage>
</organism>
<dbReference type="CDD" id="cd09274">
    <property type="entry name" value="RNase_HI_RT_Ty3"/>
    <property type="match status" value="1"/>
</dbReference>
<evidence type="ECO:0000256" key="6">
    <source>
        <dbReference type="ARBA" id="ARBA00022918"/>
    </source>
</evidence>
<evidence type="ECO:0000256" key="1">
    <source>
        <dbReference type="ARBA" id="ARBA00022679"/>
    </source>
</evidence>
<dbReference type="SUPFAM" id="SSF56672">
    <property type="entry name" value="DNA/RNA polymerases"/>
    <property type="match status" value="1"/>
</dbReference>
<evidence type="ECO:0000256" key="3">
    <source>
        <dbReference type="ARBA" id="ARBA00022722"/>
    </source>
</evidence>
<evidence type="ECO:0000256" key="2">
    <source>
        <dbReference type="ARBA" id="ARBA00022695"/>
    </source>
</evidence>
<evidence type="ECO:0000256" key="4">
    <source>
        <dbReference type="ARBA" id="ARBA00022759"/>
    </source>
</evidence>
<dbReference type="PANTHER" id="PTHR34072:SF52">
    <property type="entry name" value="RIBONUCLEASE H"/>
    <property type="match status" value="1"/>
</dbReference>
<name>A0AAN9BJ26_9CAEN</name>